<keyword evidence="2" id="KW-0677">Repeat</keyword>
<dbReference type="PANTHER" id="PTHR19919">
    <property type="entry name" value="WD REPEAT CONTAINING PROTEIN"/>
    <property type="match status" value="1"/>
</dbReference>
<dbReference type="SMART" id="SM00320">
    <property type="entry name" value="WD40"/>
    <property type="match status" value="3"/>
</dbReference>
<evidence type="ECO:0000256" key="1">
    <source>
        <dbReference type="ARBA" id="ARBA00022574"/>
    </source>
</evidence>
<gene>
    <name evidence="4" type="ORF">BJ554DRAFT_6890</name>
</gene>
<dbReference type="Gene3D" id="2.130.10.10">
    <property type="entry name" value="YVTN repeat-like/Quinoprotein amine dehydrogenase"/>
    <property type="match status" value="1"/>
</dbReference>
<accession>A0A8H7ZXB6</accession>
<reference evidence="4 5" key="1">
    <citation type="journal article" name="Sci. Rep.">
        <title>Genome-scale phylogenetic analyses confirm Olpidium as the closest living zoosporic fungus to the non-flagellated, terrestrial fungi.</title>
        <authorList>
            <person name="Chang Y."/>
            <person name="Rochon D."/>
            <person name="Sekimoto S."/>
            <person name="Wang Y."/>
            <person name="Chovatia M."/>
            <person name="Sandor L."/>
            <person name="Salamov A."/>
            <person name="Grigoriev I.V."/>
            <person name="Stajich J.E."/>
            <person name="Spatafora J.W."/>
        </authorList>
    </citation>
    <scope>NUCLEOTIDE SEQUENCE [LARGE SCALE GENOMIC DNA]</scope>
    <source>
        <strain evidence="4">S191</strain>
    </source>
</reference>
<evidence type="ECO:0000256" key="2">
    <source>
        <dbReference type="ARBA" id="ARBA00022737"/>
    </source>
</evidence>
<dbReference type="OrthoDB" id="1284551at2759"/>
<dbReference type="AlphaFoldDB" id="A0A8H7ZXB6"/>
<name>A0A8H7ZXB6_9FUNG</name>
<dbReference type="Pfam" id="PF00400">
    <property type="entry name" value="WD40"/>
    <property type="match status" value="3"/>
</dbReference>
<sequence length="224" mass="24866">MWVRRTSAQTPLVRLHADAGCRLRKTLRQNAKTDFCAPLTSFDWNDTDPTLVVTSSIDTTCTVWNVERGQANTQLIAHDKEVYDVAWASGSANIFASVGADGSVRMFDLRSLEHSTIIYETPTPTTGAAAVGQPTSIPILRLAYNRCDPNYLATFHMHSKDVAILDIRIPGLPVTELKGHEANVNALAWAPHSSIHLCTAGRWRAMFHAYFIRLAWQVFTLFGP</sequence>
<dbReference type="PROSITE" id="PS50082">
    <property type="entry name" value="WD_REPEATS_2"/>
    <property type="match status" value="1"/>
</dbReference>
<dbReference type="EMBL" id="JAEFCI010004367">
    <property type="protein sequence ID" value="KAG5460992.1"/>
    <property type="molecule type" value="Genomic_DNA"/>
</dbReference>
<proteinExistence type="predicted"/>
<dbReference type="InterPro" id="IPR045159">
    <property type="entry name" value="DCAF7-like"/>
</dbReference>
<protein>
    <submittedName>
        <fullName evidence="4">Transparent testa glabra 1 protein</fullName>
    </submittedName>
</protein>
<dbReference type="InterPro" id="IPR015943">
    <property type="entry name" value="WD40/YVTN_repeat-like_dom_sf"/>
</dbReference>
<dbReference type="Proteomes" id="UP000673691">
    <property type="component" value="Unassembled WGS sequence"/>
</dbReference>
<feature type="repeat" description="WD" evidence="3">
    <location>
        <begin position="75"/>
        <end position="117"/>
    </location>
</feature>
<keyword evidence="1 3" id="KW-0853">WD repeat</keyword>
<comment type="caution">
    <text evidence="4">The sequence shown here is derived from an EMBL/GenBank/DDBJ whole genome shotgun (WGS) entry which is preliminary data.</text>
</comment>
<evidence type="ECO:0000256" key="3">
    <source>
        <dbReference type="PROSITE-ProRule" id="PRU00221"/>
    </source>
</evidence>
<dbReference type="InterPro" id="IPR036322">
    <property type="entry name" value="WD40_repeat_dom_sf"/>
</dbReference>
<evidence type="ECO:0000313" key="4">
    <source>
        <dbReference type="EMBL" id="KAG5460992.1"/>
    </source>
</evidence>
<organism evidence="4 5">
    <name type="scientific">Olpidium bornovanus</name>
    <dbReference type="NCBI Taxonomy" id="278681"/>
    <lineage>
        <taxon>Eukaryota</taxon>
        <taxon>Fungi</taxon>
        <taxon>Fungi incertae sedis</taxon>
        <taxon>Olpidiomycota</taxon>
        <taxon>Olpidiomycotina</taxon>
        <taxon>Olpidiomycetes</taxon>
        <taxon>Olpidiales</taxon>
        <taxon>Olpidiaceae</taxon>
        <taxon>Olpidium</taxon>
    </lineage>
</organism>
<dbReference type="InterPro" id="IPR001680">
    <property type="entry name" value="WD40_rpt"/>
</dbReference>
<evidence type="ECO:0000313" key="5">
    <source>
        <dbReference type="Proteomes" id="UP000673691"/>
    </source>
</evidence>
<dbReference type="SUPFAM" id="SSF50978">
    <property type="entry name" value="WD40 repeat-like"/>
    <property type="match status" value="1"/>
</dbReference>
<keyword evidence="5" id="KW-1185">Reference proteome</keyword>